<name>A0ABD0K944_9CAEN</name>
<gene>
    <name evidence="1" type="ORF">BaRGS_00025160</name>
</gene>
<reference evidence="1 2" key="1">
    <citation type="journal article" date="2023" name="Sci. Data">
        <title>Genome assembly of the Korean intertidal mud-creeper Batillaria attramentaria.</title>
        <authorList>
            <person name="Patra A.K."/>
            <person name="Ho P.T."/>
            <person name="Jun S."/>
            <person name="Lee S.J."/>
            <person name="Kim Y."/>
            <person name="Won Y.J."/>
        </authorList>
    </citation>
    <scope>NUCLEOTIDE SEQUENCE [LARGE SCALE GENOMIC DNA]</scope>
    <source>
        <strain evidence="1">Wonlab-2016</strain>
    </source>
</reference>
<proteinExistence type="predicted"/>
<evidence type="ECO:0000313" key="1">
    <source>
        <dbReference type="EMBL" id="KAK7483607.1"/>
    </source>
</evidence>
<dbReference type="AlphaFoldDB" id="A0ABD0K944"/>
<dbReference type="Proteomes" id="UP001519460">
    <property type="component" value="Unassembled WGS sequence"/>
</dbReference>
<sequence>MESSSTTRGSKRLVTTTLSQRVTRHTRYEENTRTNTLTMIAEFQSEQSRSAQRVVFRVDPGVQLAHNRL</sequence>
<keyword evidence="2" id="KW-1185">Reference proteome</keyword>
<dbReference type="EMBL" id="JACVVK020000224">
    <property type="protein sequence ID" value="KAK7483607.1"/>
    <property type="molecule type" value="Genomic_DNA"/>
</dbReference>
<protein>
    <submittedName>
        <fullName evidence="1">Uncharacterized protein</fullName>
    </submittedName>
</protein>
<accession>A0ABD0K944</accession>
<comment type="caution">
    <text evidence="1">The sequence shown here is derived from an EMBL/GenBank/DDBJ whole genome shotgun (WGS) entry which is preliminary data.</text>
</comment>
<evidence type="ECO:0000313" key="2">
    <source>
        <dbReference type="Proteomes" id="UP001519460"/>
    </source>
</evidence>
<organism evidence="1 2">
    <name type="scientific">Batillaria attramentaria</name>
    <dbReference type="NCBI Taxonomy" id="370345"/>
    <lineage>
        <taxon>Eukaryota</taxon>
        <taxon>Metazoa</taxon>
        <taxon>Spiralia</taxon>
        <taxon>Lophotrochozoa</taxon>
        <taxon>Mollusca</taxon>
        <taxon>Gastropoda</taxon>
        <taxon>Caenogastropoda</taxon>
        <taxon>Sorbeoconcha</taxon>
        <taxon>Cerithioidea</taxon>
        <taxon>Batillariidae</taxon>
        <taxon>Batillaria</taxon>
    </lineage>
</organism>